<keyword evidence="3 7" id="KW-0479">Metal-binding</keyword>
<evidence type="ECO:0000256" key="4">
    <source>
        <dbReference type="ARBA" id="ARBA00023002"/>
    </source>
</evidence>
<evidence type="ECO:0000313" key="9">
    <source>
        <dbReference type="EMBL" id="ORY60997.1"/>
    </source>
</evidence>
<dbReference type="GO" id="GO:0004497">
    <property type="term" value="F:monooxygenase activity"/>
    <property type="evidence" value="ECO:0007669"/>
    <property type="project" value="UniProtKB-KW"/>
</dbReference>
<dbReference type="SUPFAM" id="SSF48264">
    <property type="entry name" value="Cytochrome P450"/>
    <property type="match status" value="1"/>
</dbReference>
<dbReference type="Proteomes" id="UP000193689">
    <property type="component" value="Unassembled WGS sequence"/>
</dbReference>
<dbReference type="AlphaFoldDB" id="A0A1Y2DP64"/>
<name>A0A1Y2DP64_9PEZI</name>
<comment type="cofactor">
    <cofactor evidence="1 7">
        <name>heme</name>
        <dbReference type="ChEBI" id="CHEBI:30413"/>
    </cofactor>
</comment>
<dbReference type="InParanoid" id="A0A1Y2DP64"/>
<dbReference type="Pfam" id="PF00067">
    <property type="entry name" value="p450"/>
    <property type="match status" value="1"/>
</dbReference>
<evidence type="ECO:0000256" key="3">
    <source>
        <dbReference type="ARBA" id="ARBA00022723"/>
    </source>
</evidence>
<dbReference type="GO" id="GO:0020037">
    <property type="term" value="F:heme binding"/>
    <property type="evidence" value="ECO:0007669"/>
    <property type="project" value="InterPro"/>
</dbReference>
<protein>
    <submittedName>
        <fullName evidence="9">Cytochrome P450 monooxygenase</fullName>
    </submittedName>
</protein>
<dbReference type="EMBL" id="MCFJ01000011">
    <property type="protein sequence ID" value="ORY60997.1"/>
    <property type="molecule type" value="Genomic_DNA"/>
</dbReference>
<reference evidence="9 10" key="1">
    <citation type="submission" date="2016-07" db="EMBL/GenBank/DDBJ databases">
        <title>Pervasive Adenine N6-methylation of Active Genes in Fungi.</title>
        <authorList>
            <consortium name="DOE Joint Genome Institute"/>
            <person name="Mondo S.J."/>
            <person name="Dannebaum R.O."/>
            <person name="Kuo R.C."/>
            <person name="Labutti K."/>
            <person name="Haridas S."/>
            <person name="Kuo A."/>
            <person name="Salamov A."/>
            <person name="Ahrendt S.R."/>
            <person name="Lipzen A."/>
            <person name="Sullivan W."/>
            <person name="Andreopoulos W.B."/>
            <person name="Clum A."/>
            <person name="Lindquist E."/>
            <person name="Daum C."/>
            <person name="Ramamoorthy G.K."/>
            <person name="Gryganskyi A."/>
            <person name="Culley D."/>
            <person name="Magnuson J.K."/>
            <person name="James T.Y."/>
            <person name="O'Malley M.A."/>
            <person name="Stajich J.E."/>
            <person name="Spatafora J.W."/>
            <person name="Visel A."/>
            <person name="Grigoriev I.V."/>
        </authorList>
    </citation>
    <scope>NUCLEOTIDE SEQUENCE [LARGE SCALE GENOMIC DNA]</scope>
    <source>
        <strain evidence="9 10">CBS 129021</strain>
    </source>
</reference>
<feature type="binding site" description="axial binding residue" evidence="7">
    <location>
        <position position="447"/>
    </location>
    <ligand>
        <name>heme</name>
        <dbReference type="ChEBI" id="CHEBI:30413"/>
    </ligand>
    <ligandPart>
        <name>Fe</name>
        <dbReference type="ChEBI" id="CHEBI:18248"/>
    </ligandPart>
</feature>
<dbReference type="OrthoDB" id="1470350at2759"/>
<dbReference type="InterPro" id="IPR017972">
    <property type="entry name" value="Cyt_P450_CS"/>
</dbReference>
<keyword evidence="7 8" id="KW-0349">Heme</keyword>
<keyword evidence="4 8" id="KW-0560">Oxidoreductase</keyword>
<dbReference type="InterPro" id="IPR001128">
    <property type="entry name" value="Cyt_P450"/>
</dbReference>
<evidence type="ECO:0000256" key="2">
    <source>
        <dbReference type="ARBA" id="ARBA00010617"/>
    </source>
</evidence>
<comment type="similarity">
    <text evidence="2 8">Belongs to the cytochrome P450 family.</text>
</comment>
<dbReference type="PRINTS" id="PR00385">
    <property type="entry name" value="P450"/>
</dbReference>
<proteinExistence type="inferred from homology"/>
<dbReference type="GeneID" id="63777071"/>
<dbReference type="PRINTS" id="PR00463">
    <property type="entry name" value="EP450I"/>
</dbReference>
<evidence type="ECO:0000256" key="1">
    <source>
        <dbReference type="ARBA" id="ARBA00001971"/>
    </source>
</evidence>
<accession>A0A1Y2DP64</accession>
<dbReference type="PANTHER" id="PTHR24287:SF18">
    <property type="entry name" value="CYTOCHROME P450 MONOOXYGENASE APDE-RELATED"/>
    <property type="match status" value="1"/>
</dbReference>
<comment type="caution">
    <text evidence="9">The sequence shown here is derived from an EMBL/GenBank/DDBJ whole genome shotgun (WGS) entry which is preliminary data.</text>
</comment>
<keyword evidence="5 7" id="KW-0408">Iron</keyword>
<dbReference type="InterPro" id="IPR036396">
    <property type="entry name" value="Cyt_P450_sf"/>
</dbReference>
<evidence type="ECO:0000256" key="6">
    <source>
        <dbReference type="ARBA" id="ARBA00023033"/>
    </source>
</evidence>
<evidence type="ECO:0000256" key="8">
    <source>
        <dbReference type="RuleBase" id="RU000461"/>
    </source>
</evidence>
<dbReference type="InterPro" id="IPR047146">
    <property type="entry name" value="Cyt_P450_E_CYP52_fungi"/>
</dbReference>
<dbReference type="InterPro" id="IPR002401">
    <property type="entry name" value="Cyt_P450_E_grp-I"/>
</dbReference>
<keyword evidence="6 8" id="KW-0503">Monooxygenase</keyword>
<dbReference type="CDD" id="cd11063">
    <property type="entry name" value="CYP52"/>
    <property type="match status" value="1"/>
</dbReference>
<dbReference type="RefSeq" id="XP_040713224.1">
    <property type="nucleotide sequence ID" value="XM_040860859.1"/>
</dbReference>
<dbReference type="STRING" id="1141098.A0A1Y2DP64"/>
<organism evidence="9 10">
    <name type="scientific">Pseudomassariella vexata</name>
    <dbReference type="NCBI Taxonomy" id="1141098"/>
    <lineage>
        <taxon>Eukaryota</taxon>
        <taxon>Fungi</taxon>
        <taxon>Dikarya</taxon>
        <taxon>Ascomycota</taxon>
        <taxon>Pezizomycotina</taxon>
        <taxon>Sordariomycetes</taxon>
        <taxon>Xylariomycetidae</taxon>
        <taxon>Amphisphaeriales</taxon>
        <taxon>Pseudomassariaceae</taxon>
        <taxon>Pseudomassariella</taxon>
    </lineage>
</organism>
<dbReference type="GO" id="GO:0016705">
    <property type="term" value="F:oxidoreductase activity, acting on paired donors, with incorporation or reduction of molecular oxygen"/>
    <property type="evidence" value="ECO:0007669"/>
    <property type="project" value="InterPro"/>
</dbReference>
<dbReference type="PROSITE" id="PS00086">
    <property type="entry name" value="CYTOCHROME_P450"/>
    <property type="match status" value="1"/>
</dbReference>
<dbReference type="Gene3D" id="1.10.630.10">
    <property type="entry name" value="Cytochrome P450"/>
    <property type="match status" value="1"/>
</dbReference>
<gene>
    <name evidence="9" type="ORF">BCR38DRAFT_443165</name>
</gene>
<evidence type="ECO:0000256" key="7">
    <source>
        <dbReference type="PIRSR" id="PIRSR602401-1"/>
    </source>
</evidence>
<evidence type="ECO:0000313" key="10">
    <source>
        <dbReference type="Proteomes" id="UP000193689"/>
    </source>
</evidence>
<keyword evidence="10" id="KW-1185">Reference proteome</keyword>
<dbReference type="PANTHER" id="PTHR24287">
    <property type="entry name" value="P450, PUTATIVE (EUROFUNG)-RELATED"/>
    <property type="match status" value="1"/>
</dbReference>
<dbReference type="GO" id="GO:0005506">
    <property type="term" value="F:iron ion binding"/>
    <property type="evidence" value="ECO:0007669"/>
    <property type="project" value="InterPro"/>
</dbReference>
<sequence length="504" mass="56512">MSLWVYSALAAIGLYVYHTVNVYRAHRADQAHDKQNHCLPPPSLQNKWPLGFDNVLEALKATSEGRLNEHLLSTFRRLGPTYQQVLAGEATIMTIEPANLEAILSSPDVWGIGMRRKITLPMFGDGIFTQNGEAWKHSRDLLRPRFSHRAYDDLEVYREAVDGLIHVLSEKKGHVVDLQHLFFRLTLDVTTKFLFGESVCSLRSSNPEFEAAFDVSQKIVASRFRFQKLYWLVGGAKFKASCKTIHDFADNVIRRKLERAEQDPDAAGDDFLCRLIQDCADHDALRGQVVNVLTAGRDSTACLLAWTFFHLVRHPHVMQKLRDEISELDAGRSELRRSHLSKLKYLQATLKEVLRLHPSTPLGTRTSLQPATLPTGGGPDQCSPISIAKGTTVMFSQYSLHRRPEIYGMDAAIFRPERWESGSAIVSEDPTHQKMGYMPFGAGSRTCLGMDFALTEAAYAIVSMLQAFPSIMLPEDEKVELVGLEKQTVTIVLRSTDGCKVVIG</sequence>
<evidence type="ECO:0000256" key="5">
    <source>
        <dbReference type="ARBA" id="ARBA00023004"/>
    </source>
</evidence>